<dbReference type="Gene3D" id="3.50.7.10">
    <property type="entry name" value="GroEL"/>
    <property type="match status" value="1"/>
</dbReference>
<dbReference type="OrthoDB" id="496at2759"/>
<dbReference type="PRINTS" id="PR00298">
    <property type="entry name" value="CHAPERONIN60"/>
</dbReference>
<protein>
    <submittedName>
        <fullName evidence="7">60 kDa chaperonin, putative</fullName>
    </submittedName>
</protein>
<dbReference type="InterPro" id="IPR027409">
    <property type="entry name" value="GroEL-like_apical_dom_sf"/>
</dbReference>
<sequence>MKTAKGIFAFLIFFMLLLKDGNCMKKRRNFPKKNIKCLNKRLNYINSKIISRRKENYVKMNMTENKIKGKDIIYGNECRNELLKGILTVSDVVKLTLGPRGRNVLLEKDYGSPLIINDGVTIAKNISLKDRKKNNGVKLMQESTNISNDKAGDGTSSTALMTATITKKGIEQVNNNHNPIPIQRGIQLASKMIMEKIKSLSTPIKTYKDILNIATIASNNDVHMGQIIANAYDKLGKNAAIILDDNADINDKLEFTEGYNFDRGIINPYLLYNENKDYIEYSNVSTLITDQNIDNIQSILPILEIFAKNKQPLCIIADDFSNEVLQTLIINKLKGAIKVVPIRAPSFGDRRKDYLKDLCIVTNSKYISADVGLDLNNLHNNMSSFDNNYLSLLGNANTLIVKKDRTSLITKEEYKDKIDERINVLKKEFEETTSKYDKEKLNERIAALSGGIAKILIGGNTETEQKERKFKYEDATNAVKSAIDIGYVPGGGVTYLEIIKSNFINEIHKKIEEQFQNLGSQEDKKYLDLVGNLESEIELQKMGANIVVSSLDVITKQIADNAGVNGENVVKIILNSKDKYGFGYDVNTNKFVNMVDNGIIDSTNVILSVIKNSCSIASMVLTTECMMVDSEKKDKGVLDPSIDSRHYLSRHRRRDYRSKLDDMDDEDDLDDEDDDDDEEDEDDEDDEEDEDDEDDEDEMDDDDGYNYDE</sequence>
<dbReference type="FunFam" id="3.50.7.10:FF:000001">
    <property type="entry name" value="60 kDa chaperonin"/>
    <property type="match status" value="1"/>
</dbReference>
<dbReference type="KEGG" id="pvv:PVVCY_1404890"/>
<evidence type="ECO:0000256" key="5">
    <source>
        <dbReference type="SAM" id="MobiDB-lite"/>
    </source>
</evidence>
<evidence type="ECO:0000256" key="1">
    <source>
        <dbReference type="ARBA" id="ARBA00006607"/>
    </source>
</evidence>
<dbReference type="SUPFAM" id="SSF54849">
    <property type="entry name" value="GroEL-intermediate domain like"/>
    <property type="match status" value="1"/>
</dbReference>
<dbReference type="InterPro" id="IPR027413">
    <property type="entry name" value="GROEL-like_equatorial_sf"/>
</dbReference>
<feature type="region of interest" description="Disordered" evidence="5">
    <location>
        <begin position="656"/>
        <end position="709"/>
    </location>
</feature>
<keyword evidence="4" id="KW-0175">Coiled coil</keyword>
<dbReference type="GO" id="GO:0042026">
    <property type="term" value="P:protein refolding"/>
    <property type="evidence" value="ECO:0007669"/>
    <property type="project" value="InterPro"/>
</dbReference>
<dbReference type="InterPro" id="IPR001844">
    <property type="entry name" value="Cpn60/GroEL"/>
</dbReference>
<evidence type="ECO:0000313" key="7">
    <source>
        <dbReference type="EMBL" id="VEV59244.1"/>
    </source>
</evidence>
<feature type="signal peptide" evidence="6">
    <location>
        <begin position="1"/>
        <end position="23"/>
    </location>
</feature>
<feature type="compositionally biased region" description="Acidic residues" evidence="5">
    <location>
        <begin position="662"/>
        <end position="709"/>
    </location>
</feature>
<dbReference type="Proteomes" id="UP000290582">
    <property type="component" value="Chromosome PVVCY_14"/>
</dbReference>
<accession>A0A449C0P1</accession>
<feature type="coiled-coil region" evidence="4">
    <location>
        <begin position="415"/>
        <end position="442"/>
    </location>
</feature>
<name>A0A449C0P1_PLAVN</name>
<keyword evidence="6" id="KW-0732">Signal</keyword>
<evidence type="ECO:0000256" key="6">
    <source>
        <dbReference type="SAM" id="SignalP"/>
    </source>
</evidence>
<evidence type="ECO:0000256" key="4">
    <source>
        <dbReference type="SAM" id="Coils"/>
    </source>
</evidence>
<gene>
    <name evidence="7" type="ORF">PVVCY_1404890</name>
</gene>
<dbReference type="PANTHER" id="PTHR45633">
    <property type="entry name" value="60 KDA HEAT SHOCK PROTEIN, MITOCHONDRIAL"/>
    <property type="match status" value="1"/>
</dbReference>
<dbReference type="VEuPathDB" id="PlasmoDB:PVVCY_1404890"/>
<dbReference type="GO" id="GO:0005524">
    <property type="term" value="F:ATP binding"/>
    <property type="evidence" value="ECO:0007669"/>
    <property type="project" value="InterPro"/>
</dbReference>
<reference evidence="7 8" key="1">
    <citation type="submission" date="2019-01" db="EMBL/GenBank/DDBJ databases">
        <authorList>
            <person name="Ramaprasad A."/>
        </authorList>
    </citation>
    <scope>NUCLEOTIDE SEQUENCE [LARGE SCALE GENOMIC DNA]</scope>
</reference>
<dbReference type="NCBIfam" id="NF009487">
    <property type="entry name" value="PRK12849.1"/>
    <property type="match status" value="1"/>
</dbReference>
<organism evidence="7 8">
    <name type="scientific">Plasmodium vinckei vinckei</name>
    <dbReference type="NCBI Taxonomy" id="54757"/>
    <lineage>
        <taxon>Eukaryota</taxon>
        <taxon>Sar</taxon>
        <taxon>Alveolata</taxon>
        <taxon>Apicomplexa</taxon>
        <taxon>Aconoidasida</taxon>
        <taxon>Haemosporida</taxon>
        <taxon>Plasmodiidae</taxon>
        <taxon>Plasmodium</taxon>
        <taxon>Plasmodium (Vinckeia)</taxon>
    </lineage>
</organism>
<dbReference type="AlphaFoldDB" id="A0A449C0P1"/>
<dbReference type="EMBL" id="LR215070">
    <property type="protein sequence ID" value="VEV59244.1"/>
    <property type="molecule type" value="Genomic_DNA"/>
</dbReference>
<dbReference type="Pfam" id="PF00118">
    <property type="entry name" value="Cpn60_TCP1"/>
    <property type="match status" value="1"/>
</dbReference>
<dbReference type="Gene3D" id="3.30.260.10">
    <property type="entry name" value="TCP-1-like chaperonin intermediate domain"/>
    <property type="match status" value="1"/>
</dbReference>
<proteinExistence type="inferred from homology"/>
<evidence type="ECO:0000256" key="2">
    <source>
        <dbReference type="ARBA" id="ARBA00023186"/>
    </source>
</evidence>
<dbReference type="GO" id="GO:0140662">
    <property type="term" value="F:ATP-dependent protein folding chaperone"/>
    <property type="evidence" value="ECO:0007669"/>
    <property type="project" value="InterPro"/>
</dbReference>
<dbReference type="InterPro" id="IPR002423">
    <property type="entry name" value="Cpn60/GroEL/TCP-1"/>
</dbReference>
<dbReference type="NCBIfam" id="NF000592">
    <property type="entry name" value="PRK00013.1"/>
    <property type="match status" value="1"/>
</dbReference>
<dbReference type="SUPFAM" id="SSF52029">
    <property type="entry name" value="GroEL apical domain-like"/>
    <property type="match status" value="1"/>
</dbReference>
<evidence type="ECO:0000256" key="3">
    <source>
        <dbReference type="RuleBase" id="RU000418"/>
    </source>
</evidence>
<dbReference type="SUPFAM" id="SSF48592">
    <property type="entry name" value="GroEL equatorial domain-like"/>
    <property type="match status" value="1"/>
</dbReference>
<evidence type="ECO:0000313" key="8">
    <source>
        <dbReference type="Proteomes" id="UP000290582"/>
    </source>
</evidence>
<dbReference type="RefSeq" id="XP_008622765.1">
    <property type="nucleotide sequence ID" value="XM_008624543.1"/>
</dbReference>
<dbReference type="GeneID" id="19959067"/>
<dbReference type="Gene3D" id="1.10.560.10">
    <property type="entry name" value="GroEL-like equatorial domain"/>
    <property type="match status" value="1"/>
</dbReference>
<feature type="chain" id="PRO_5019022726" evidence="6">
    <location>
        <begin position="24"/>
        <end position="709"/>
    </location>
</feature>
<dbReference type="InterPro" id="IPR027410">
    <property type="entry name" value="TCP-1-like_intermed_sf"/>
</dbReference>
<keyword evidence="2" id="KW-0143">Chaperone</keyword>
<comment type="similarity">
    <text evidence="1 3">Belongs to the chaperonin (HSP60) family.</text>
</comment>
<dbReference type="CDD" id="cd03344">
    <property type="entry name" value="GroEL"/>
    <property type="match status" value="1"/>
</dbReference>